<reference evidence="3 4" key="1">
    <citation type="submission" date="2011-07" db="EMBL/GenBank/DDBJ databases">
        <authorList>
            <person name="Coyne R."/>
            <person name="Brami D."/>
            <person name="Johnson J."/>
            <person name="Hostetler J."/>
            <person name="Hannick L."/>
            <person name="Clark T."/>
            <person name="Cassidy-Hanley D."/>
            <person name="Inman J."/>
        </authorList>
    </citation>
    <scope>NUCLEOTIDE SEQUENCE [LARGE SCALE GENOMIC DNA]</scope>
    <source>
        <strain evidence="3 4">G5</strain>
    </source>
</reference>
<dbReference type="RefSeq" id="XP_004027462.1">
    <property type="nucleotide sequence ID" value="XM_004027413.1"/>
</dbReference>
<proteinExistence type="predicted"/>
<evidence type="ECO:0000313" key="3">
    <source>
        <dbReference type="EMBL" id="EGR28117.1"/>
    </source>
</evidence>
<gene>
    <name evidence="3" type="ORF">IMG5_183030</name>
</gene>
<evidence type="ECO:0000256" key="2">
    <source>
        <dbReference type="SAM" id="Phobius"/>
    </source>
</evidence>
<name>G0R341_ICHMU</name>
<dbReference type="GeneID" id="14904196"/>
<keyword evidence="4" id="KW-1185">Reference proteome</keyword>
<sequence length="310" mass="37656">MSFLLIYIIQNYNFYMIYFQMFQNFYQQYCFYLYFYFQIFQIYYYNQIKNLFGQDQTKKTKCINFYNQKIIVNLGKIKRISLVAFIYSKLHIKGCNSSIFRRFFIVILFIIVQKNKIKYQFGIIYIFILLTIIKSATIKLDQICDFKENYSKYIKNANQNNTKLKQAALIGLKILEGKSTCEEEKKNADKKLQNKKSQNNADTDEEDEDDLEFDEDEYDDEDYLEYENAQQQQIKQISNEQGNEQKNINKKEKKEKEKESKKFEKIKQKMTQIQTEKNEQKKLQSQEEKPQKNKKQKTIKKQKKIKKFKF</sequence>
<feature type="compositionally biased region" description="Basic and acidic residues" evidence="1">
    <location>
        <begin position="276"/>
        <end position="291"/>
    </location>
</feature>
<dbReference type="Proteomes" id="UP000008983">
    <property type="component" value="Unassembled WGS sequence"/>
</dbReference>
<keyword evidence="2" id="KW-0472">Membrane</keyword>
<feature type="transmembrane region" description="Helical" evidence="2">
    <location>
        <begin position="26"/>
        <end position="45"/>
    </location>
</feature>
<feature type="region of interest" description="Disordered" evidence="1">
    <location>
        <begin position="188"/>
        <end position="212"/>
    </location>
</feature>
<keyword evidence="2" id="KW-0812">Transmembrane</keyword>
<protein>
    <recommendedName>
        <fullName evidence="5">Transmembrane protein</fullName>
    </recommendedName>
</protein>
<feature type="region of interest" description="Disordered" evidence="1">
    <location>
        <begin position="237"/>
        <end position="310"/>
    </location>
</feature>
<dbReference type="AlphaFoldDB" id="G0R341"/>
<feature type="compositionally biased region" description="Basic and acidic residues" evidence="1">
    <location>
        <begin position="247"/>
        <end position="267"/>
    </location>
</feature>
<accession>G0R341</accession>
<organism evidence="3 4">
    <name type="scientific">Ichthyophthirius multifiliis</name>
    <name type="common">White spot disease agent</name>
    <name type="synonym">Ich</name>
    <dbReference type="NCBI Taxonomy" id="5932"/>
    <lineage>
        <taxon>Eukaryota</taxon>
        <taxon>Sar</taxon>
        <taxon>Alveolata</taxon>
        <taxon>Ciliophora</taxon>
        <taxon>Intramacronucleata</taxon>
        <taxon>Oligohymenophorea</taxon>
        <taxon>Hymenostomatida</taxon>
        <taxon>Ophryoglenina</taxon>
        <taxon>Ichthyophthirius</taxon>
    </lineage>
</organism>
<feature type="transmembrane region" description="Helical" evidence="2">
    <location>
        <begin position="119"/>
        <end position="137"/>
    </location>
</feature>
<evidence type="ECO:0000256" key="1">
    <source>
        <dbReference type="SAM" id="MobiDB-lite"/>
    </source>
</evidence>
<feature type="compositionally biased region" description="Acidic residues" evidence="1">
    <location>
        <begin position="202"/>
        <end position="212"/>
    </location>
</feature>
<dbReference type="OrthoDB" id="62853at2759"/>
<dbReference type="eggNOG" id="ENOG502R2Z5">
    <property type="taxonomic scope" value="Eukaryota"/>
</dbReference>
<feature type="compositionally biased region" description="Low complexity" evidence="1">
    <location>
        <begin position="237"/>
        <end position="246"/>
    </location>
</feature>
<feature type="compositionally biased region" description="Basic residues" evidence="1">
    <location>
        <begin position="292"/>
        <end position="310"/>
    </location>
</feature>
<evidence type="ECO:0000313" key="4">
    <source>
        <dbReference type="Proteomes" id="UP000008983"/>
    </source>
</evidence>
<dbReference type="InParanoid" id="G0R341"/>
<evidence type="ECO:0008006" key="5">
    <source>
        <dbReference type="Google" id="ProtNLM"/>
    </source>
</evidence>
<dbReference type="EMBL" id="GL984291">
    <property type="protein sequence ID" value="EGR28117.1"/>
    <property type="molecule type" value="Genomic_DNA"/>
</dbReference>
<keyword evidence="2" id="KW-1133">Transmembrane helix</keyword>